<organism evidence="3 4">
    <name type="scientific">Colletotrichum plurivorum</name>
    <dbReference type="NCBI Taxonomy" id="2175906"/>
    <lineage>
        <taxon>Eukaryota</taxon>
        <taxon>Fungi</taxon>
        <taxon>Dikarya</taxon>
        <taxon>Ascomycota</taxon>
        <taxon>Pezizomycotina</taxon>
        <taxon>Sordariomycetes</taxon>
        <taxon>Hypocreomycetidae</taxon>
        <taxon>Glomerellales</taxon>
        <taxon>Glomerellaceae</taxon>
        <taxon>Colletotrichum</taxon>
        <taxon>Colletotrichum orchidearum species complex</taxon>
    </lineage>
</organism>
<evidence type="ECO:0000313" key="3">
    <source>
        <dbReference type="EMBL" id="KAF6833451.1"/>
    </source>
</evidence>
<feature type="compositionally biased region" description="Low complexity" evidence="1">
    <location>
        <begin position="280"/>
        <end position="290"/>
    </location>
</feature>
<feature type="transmembrane region" description="Helical" evidence="2">
    <location>
        <begin position="605"/>
        <end position="626"/>
    </location>
</feature>
<feature type="region of interest" description="Disordered" evidence="1">
    <location>
        <begin position="259"/>
        <end position="316"/>
    </location>
</feature>
<keyword evidence="4" id="KW-1185">Reference proteome</keyword>
<dbReference type="AlphaFoldDB" id="A0A8H6KLU5"/>
<evidence type="ECO:0000256" key="1">
    <source>
        <dbReference type="SAM" id="MobiDB-lite"/>
    </source>
</evidence>
<keyword evidence="2" id="KW-0812">Transmembrane</keyword>
<accession>A0A8H6KLU5</accession>
<feature type="region of interest" description="Disordered" evidence="1">
    <location>
        <begin position="73"/>
        <end position="108"/>
    </location>
</feature>
<name>A0A8H6KLU5_9PEZI</name>
<proteinExistence type="predicted"/>
<evidence type="ECO:0008006" key="5">
    <source>
        <dbReference type="Google" id="ProtNLM"/>
    </source>
</evidence>
<feature type="transmembrane region" description="Helical" evidence="2">
    <location>
        <begin position="544"/>
        <end position="562"/>
    </location>
</feature>
<comment type="caution">
    <text evidence="3">The sequence shown here is derived from an EMBL/GenBank/DDBJ whole genome shotgun (WGS) entry which is preliminary data.</text>
</comment>
<sequence length="685" mass="75365">MFLDRDCLVALIDYTILVSHVFFLVWIAEFHVEEQDITCEQSGILSGIQKSDQSSTCPAQEESSVQEYKRAIPADGVPGDATSTPTDINPPATSEAGDLSPSPAAPEPVDAYIRTQPVQEKEDVALVSSLWDIYCRQIISKLKRAPSALSFQLVTVPSAVPSKGKEQSRDHICITGFDRWSRALRFHVIMAKKENARLYHPLRLCYRLSSVDEAALFGVFTETPRKDTLCGTPLLVKAPNGHQWTCTIGGLIEVGNQRFGLTTKHRPPRAEDDGNESDTSDAVSSDSDWSFGYEGDDFGDPGGGSTGSTGGNPAVVYDDAEEDCTVQSSIETDSLICSSQETYAKDGNDWELILVDLAQQLPNIIPAGEVGRHPTIERGTFIRDHVDMDSWKLRKPSVCSVTTMLRGARLSKGRMRRDPSYLATPSQGVQQVWTVEFDGEGANLGDSGSWVVEDDSGQLFGIIVARAPGLGFVVPFDHIRQSIARSMDLNPQDVRLPSYEQAGTTYTRVVIRHPEEMPPEPQLTANPEVTTNQFRSNAVVEEPMALAGSIVASGLMTLFFYYCKVRVCSTPDILTRLALRHGLASFALAQLLYFYPSPPRGAKTILVLAMVVCLELWWRLALYGFVKQLISEIRIRPSIGSTAAEIGFVVGMTSIILGAYMLIVLATRKLNPRSRQDNQHIKEDL</sequence>
<feature type="transmembrane region" description="Helical" evidence="2">
    <location>
        <begin position="7"/>
        <end position="28"/>
    </location>
</feature>
<protein>
    <recommendedName>
        <fullName evidence="5">Transmembrane protein</fullName>
    </recommendedName>
</protein>
<evidence type="ECO:0000256" key="2">
    <source>
        <dbReference type="SAM" id="Phobius"/>
    </source>
</evidence>
<reference evidence="3" key="1">
    <citation type="journal article" date="2020" name="Phytopathology">
        <title>Genome Sequence Resources of Colletotrichum truncatum, C. plurivorum, C. musicola, and C. sojae: Four Species Pathogenic to Soybean (Glycine max).</title>
        <authorList>
            <person name="Rogerio F."/>
            <person name="Boufleur T.R."/>
            <person name="Ciampi-Guillardi M."/>
            <person name="Sukno S.A."/>
            <person name="Thon M.R."/>
            <person name="Massola Junior N.S."/>
            <person name="Baroncelli R."/>
        </authorList>
    </citation>
    <scope>NUCLEOTIDE SEQUENCE</scope>
    <source>
        <strain evidence="3">LFN00145</strain>
    </source>
</reference>
<evidence type="ECO:0000313" key="4">
    <source>
        <dbReference type="Proteomes" id="UP000654918"/>
    </source>
</evidence>
<gene>
    <name evidence="3" type="ORF">CPLU01_05489</name>
</gene>
<dbReference type="EMBL" id="WIGO01000058">
    <property type="protein sequence ID" value="KAF6833451.1"/>
    <property type="molecule type" value="Genomic_DNA"/>
</dbReference>
<feature type="transmembrane region" description="Helical" evidence="2">
    <location>
        <begin position="574"/>
        <end position="593"/>
    </location>
</feature>
<keyword evidence="2" id="KW-0472">Membrane</keyword>
<keyword evidence="2" id="KW-1133">Transmembrane helix</keyword>
<feature type="transmembrane region" description="Helical" evidence="2">
    <location>
        <begin position="646"/>
        <end position="666"/>
    </location>
</feature>
<feature type="compositionally biased region" description="Gly residues" evidence="1">
    <location>
        <begin position="300"/>
        <end position="310"/>
    </location>
</feature>
<dbReference type="Proteomes" id="UP000654918">
    <property type="component" value="Unassembled WGS sequence"/>
</dbReference>